<accession>A0A7N5KAG2</accession>
<organism evidence="5 6">
    <name type="scientific">Ailuropoda melanoleuca</name>
    <name type="common">Giant panda</name>
    <dbReference type="NCBI Taxonomy" id="9646"/>
    <lineage>
        <taxon>Eukaryota</taxon>
        <taxon>Metazoa</taxon>
        <taxon>Chordata</taxon>
        <taxon>Craniata</taxon>
        <taxon>Vertebrata</taxon>
        <taxon>Euteleostomi</taxon>
        <taxon>Mammalia</taxon>
        <taxon>Eutheria</taxon>
        <taxon>Laurasiatheria</taxon>
        <taxon>Carnivora</taxon>
        <taxon>Caniformia</taxon>
        <taxon>Ursidae</taxon>
        <taxon>Ailuropoda</taxon>
    </lineage>
</organism>
<evidence type="ECO:0000259" key="3">
    <source>
        <dbReference type="Pfam" id="PF02994"/>
    </source>
</evidence>
<keyword evidence="2" id="KW-0175">Coiled coil</keyword>
<evidence type="ECO:0000313" key="5">
    <source>
        <dbReference type="Ensembl" id="ENSAMEP00000037162.1"/>
    </source>
</evidence>
<sequence>MMRRRSAPQQRKDNESVASATEIMDMDVTKLSEMEFRVTMFKMMSRLEKSINENVTENIESLRAEMRANLTEIKNSMSQMQSKLEALTARVTEAEERVSELEDGLVEEKTKIEAGLKKIHAHECRLREITDSMKRSNVRIIGIPEGVEKNRGLEEIFEQIVAENFPNLARETSIRVQEAERTPSKLNQDKPTPRHVIVQFANIRSKDTVLKAARAKKFLTYQGKGIRITSDLSTETWNERKAWGGIFKALSEKNMQPRILYPAKLSFRIDGEIKTFQNRQSLTNFVTTKPALQEILRGAL</sequence>
<dbReference type="Ensembl" id="ENSAMET00000028188.1">
    <property type="protein sequence ID" value="ENSAMEP00000037162.1"/>
    <property type="gene ID" value="ENSAMEG00000028107.1"/>
</dbReference>
<dbReference type="Gene3D" id="3.30.70.1820">
    <property type="entry name" value="L1 transposable element, RRM domain"/>
    <property type="match status" value="1"/>
</dbReference>
<reference evidence="5" key="3">
    <citation type="submission" date="2025-09" db="UniProtKB">
        <authorList>
            <consortium name="Ensembl"/>
        </authorList>
    </citation>
    <scope>IDENTIFICATION</scope>
</reference>
<comment type="similarity">
    <text evidence="1">Belongs to the transposase 22 family.</text>
</comment>
<evidence type="ECO:0000313" key="6">
    <source>
        <dbReference type="Proteomes" id="UP000008912"/>
    </source>
</evidence>
<evidence type="ECO:0000259" key="4">
    <source>
        <dbReference type="Pfam" id="PF17490"/>
    </source>
</evidence>
<reference evidence="5 6" key="1">
    <citation type="journal article" date="2010" name="Nature">
        <title>The sequence and de novo assembly of the giant panda genome.</title>
        <authorList>
            <person name="Li R."/>
            <person name="Fan W."/>
            <person name="Tian G."/>
            <person name="Zhu H."/>
            <person name="He L."/>
            <person name="Cai J."/>
            <person name="Huang Q."/>
            <person name="Cai Q."/>
            <person name="Li B."/>
            <person name="Bai Y."/>
            <person name="Zhang Z."/>
            <person name="Zhang Y."/>
            <person name="Wang W."/>
            <person name="Li J."/>
            <person name="Wei F."/>
            <person name="Li H."/>
            <person name="Jian M."/>
            <person name="Li J."/>
            <person name="Zhang Z."/>
            <person name="Nielsen R."/>
            <person name="Li D."/>
            <person name="Gu W."/>
            <person name="Yang Z."/>
            <person name="Xuan Z."/>
            <person name="Ryder O.A."/>
            <person name="Leung F.C."/>
            <person name="Zhou Y."/>
            <person name="Cao J."/>
            <person name="Sun X."/>
            <person name="Fu Y."/>
            <person name="Fang X."/>
            <person name="Guo X."/>
            <person name="Wang B."/>
            <person name="Hou R."/>
            <person name="Shen F."/>
            <person name="Mu B."/>
            <person name="Ni P."/>
            <person name="Lin R."/>
            <person name="Qian W."/>
            <person name="Wang G."/>
            <person name="Yu C."/>
            <person name="Nie W."/>
            <person name="Wang J."/>
            <person name="Wu Z."/>
            <person name="Liang H."/>
            <person name="Min J."/>
            <person name="Wu Q."/>
            <person name="Cheng S."/>
            <person name="Ruan J."/>
            <person name="Wang M."/>
            <person name="Shi Z."/>
            <person name="Wen M."/>
            <person name="Liu B."/>
            <person name="Ren X."/>
            <person name="Zheng H."/>
            <person name="Dong D."/>
            <person name="Cook K."/>
            <person name="Shan G."/>
            <person name="Zhang H."/>
            <person name="Kosiol C."/>
            <person name="Xie X."/>
            <person name="Lu Z."/>
            <person name="Zheng H."/>
            <person name="Li Y."/>
            <person name="Steiner C.C."/>
            <person name="Lam T.T."/>
            <person name="Lin S."/>
            <person name="Zhang Q."/>
            <person name="Li G."/>
            <person name="Tian J."/>
            <person name="Gong T."/>
            <person name="Liu H."/>
            <person name="Zhang D."/>
            <person name="Fang L."/>
            <person name="Ye C."/>
            <person name="Zhang J."/>
            <person name="Hu W."/>
            <person name="Xu A."/>
            <person name="Ren Y."/>
            <person name="Zhang G."/>
            <person name="Bruford M.W."/>
            <person name="Li Q."/>
            <person name="Ma L."/>
            <person name="Guo Y."/>
            <person name="An N."/>
            <person name="Hu Y."/>
            <person name="Zheng Y."/>
            <person name="Shi Y."/>
            <person name="Li Z."/>
            <person name="Liu Q."/>
            <person name="Chen Y."/>
            <person name="Zhao J."/>
            <person name="Qu N."/>
            <person name="Zhao S."/>
            <person name="Tian F."/>
            <person name="Wang X."/>
            <person name="Wang H."/>
            <person name="Xu L."/>
            <person name="Liu X."/>
            <person name="Vinar T."/>
            <person name="Wang Y."/>
            <person name="Lam T.W."/>
            <person name="Yiu S.M."/>
            <person name="Liu S."/>
            <person name="Zhang H."/>
            <person name="Li D."/>
            <person name="Huang Y."/>
            <person name="Wang X."/>
            <person name="Yang G."/>
            <person name="Jiang Z."/>
            <person name="Wang J."/>
            <person name="Qin N."/>
            <person name="Li L."/>
            <person name="Li J."/>
            <person name="Bolund L."/>
            <person name="Kristiansen K."/>
            <person name="Wong G.K."/>
            <person name="Olson M."/>
            <person name="Zhang X."/>
            <person name="Li S."/>
            <person name="Yang H."/>
            <person name="Wang J."/>
            <person name="Wang J."/>
        </authorList>
    </citation>
    <scope>NUCLEOTIDE SEQUENCE [LARGE SCALE GENOMIC DNA]</scope>
</reference>
<dbReference type="InParanoid" id="A0A7N5KAG2"/>
<dbReference type="Pfam" id="PF17490">
    <property type="entry name" value="Tnp_22_dsRBD"/>
    <property type="match status" value="1"/>
</dbReference>
<dbReference type="InterPro" id="IPR043636">
    <property type="entry name" value="L1_RRM_dom"/>
</dbReference>
<keyword evidence="6" id="KW-1185">Reference proteome</keyword>
<dbReference type="Gene3D" id="3.30.250.20">
    <property type="entry name" value="L1 transposable element, C-terminal domain"/>
    <property type="match status" value="1"/>
</dbReference>
<evidence type="ECO:0008006" key="7">
    <source>
        <dbReference type="Google" id="ProtNLM"/>
    </source>
</evidence>
<dbReference type="PANTHER" id="PTHR11505">
    <property type="entry name" value="L1 TRANSPOSABLE ELEMENT-RELATED"/>
    <property type="match status" value="1"/>
</dbReference>
<dbReference type="InterPro" id="IPR042566">
    <property type="entry name" value="L1_C"/>
</dbReference>
<dbReference type="Proteomes" id="UP000008912">
    <property type="component" value="Unassembled WGS sequence"/>
</dbReference>
<feature type="coiled-coil region" evidence="2">
    <location>
        <begin position="52"/>
        <end position="111"/>
    </location>
</feature>
<dbReference type="InterPro" id="IPR035300">
    <property type="entry name" value="L1_dsRBD"/>
</dbReference>
<feature type="domain" description="L1 transposable element dsRBD-like" evidence="4">
    <location>
        <begin position="235"/>
        <end position="297"/>
    </location>
</feature>
<proteinExistence type="inferred from homology"/>
<reference evidence="5" key="2">
    <citation type="submission" date="2025-08" db="UniProtKB">
        <authorList>
            <consortium name="Ensembl"/>
        </authorList>
    </citation>
    <scope>IDENTIFICATION</scope>
</reference>
<evidence type="ECO:0000256" key="1">
    <source>
        <dbReference type="ARBA" id="ARBA00061640"/>
    </source>
</evidence>
<dbReference type="Gene3D" id="1.20.5.390">
    <property type="entry name" value="L1 transposable element, trimerization domain"/>
    <property type="match status" value="1"/>
</dbReference>
<dbReference type="Pfam" id="PF02994">
    <property type="entry name" value="Transposase_22"/>
    <property type="match status" value="1"/>
</dbReference>
<dbReference type="AlphaFoldDB" id="A0A7N5KAG2"/>
<dbReference type="GeneTree" id="ENSGT01150000286982"/>
<name>A0A7N5KAG2_AILME</name>
<evidence type="ECO:0000256" key="2">
    <source>
        <dbReference type="SAM" id="Coils"/>
    </source>
</evidence>
<feature type="domain" description="L1 transposable element RRM" evidence="3">
    <location>
        <begin position="135"/>
        <end position="231"/>
    </location>
</feature>
<dbReference type="FunFam" id="3.30.70.1820:FF:000002">
    <property type="entry name" value="LINE-1 retrotransposable element ORF1 protein"/>
    <property type="match status" value="1"/>
</dbReference>
<protein>
    <recommendedName>
        <fullName evidence="7">L1 transposable element RRM domain-containing protein</fullName>
    </recommendedName>
</protein>
<dbReference type="InterPro" id="IPR004244">
    <property type="entry name" value="Transposase_22"/>
</dbReference>